<evidence type="ECO:0000256" key="1">
    <source>
        <dbReference type="ARBA" id="ARBA00022553"/>
    </source>
</evidence>
<keyword evidence="10" id="KW-1185">Reference proteome</keyword>
<dbReference type="EMBL" id="AP022578">
    <property type="protein sequence ID" value="BBX88118.1"/>
    <property type="molecule type" value="Genomic_DNA"/>
</dbReference>
<dbReference type="Gene3D" id="1.10.10.10">
    <property type="entry name" value="Winged helix-like DNA-binding domain superfamily/Winged helix DNA-binding domain"/>
    <property type="match status" value="1"/>
</dbReference>
<evidence type="ECO:0000256" key="3">
    <source>
        <dbReference type="ARBA" id="ARBA00023125"/>
    </source>
</evidence>
<keyword evidence="3 6" id="KW-0238">DNA-binding</keyword>
<proteinExistence type="predicted"/>
<dbReference type="SUPFAM" id="SSF52172">
    <property type="entry name" value="CheY-like"/>
    <property type="match status" value="1"/>
</dbReference>
<dbReference type="InterPro" id="IPR001789">
    <property type="entry name" value="Sig_transdc_resp-reg_receiver"/>
</dbReference>
<dbReference type="Pfam" id="PF00486">
    <property type="entry name" value="Trans_reg_C"/>
    <property type="match status" value="1"/>
</dbReference>
<geneLocation type="plasmid" evidence="9 10">
    <name>pJCM15296</name>
</geneLocation>
<feature type="domain" description="Response regulatory" evidence="7">
    <location>
        <begin position="13"/>
        <end position="126"/>
    </location>
</feature>
<evidence type="ECO:0000259" key="7">
    <source>
        <dbReference type="PROSITE" id="PS50110"/>
    </source>
</evidence>
<dbReference type="CDD" id="cd00383">
    <property type="entry name" value="trans_reg_C"/>
    <property type="match status" value="1"/>
</dbReference>
<dbReference type="InterPro" id="IPR039420">
    <property type="entry name" value="WalR-like"/>
</dbReference>
<dbReference type="SMART" id="SM00448">
    <property type="entry name" value="REC"/>
    <property type="match status" value="1"/>
</dbReference>
<feature type="domain" description="OmpR/PhoB-type" evidence="8">
    <location>
        <begin position="145"/>
        <end position="244"/>
    </location>
</feature>
<evidence type="ECO:0000256" key="6">
    <source>
        <dbReference type="PROSITE-ProRule" id="PRU01091"/>
    </source>
</evidence>
<keyword evidence="1 5" id="KW-0597">Phosphoprotein</keyword>
<dbReference type="Proteomes" id="UP000465609">
    <property type="component" value="Plasmid pJCM15296"/>
</dbReference>
<dbReference type="RefSeq" id="WP_061006718.1">
    <property type="nucleotide sequence ID" value="NZ_AP022578.1"/>
</dbReference>
<gene>
    <name evidence="9" type="ORF">MAUB_63190</name>
</gene>
<evidence type="ECO:0000259" key="8">
    <source>
        <dbReference type="PROSITE" id="PS51755"/>
    </source>
</evidence>
<dbReference type="InterPro" id="IPR016032">
    <property type="entry name" value="Sig_transdc_resp-reg_C-effctor"/>
</dbReference>
<dbReference type="Gene3D" id="3.40.50.2300">
    <property type="match status" value="1"/>
</dbReference>
<organism evidence="9 10">
    <name type="scientific">Mycolicibacterium aubagnense</name>
    <dbReference type="NCBI Taxonomy" id="319707"/>
    <lineage>
        <taxon>Bacteria</taxon>
        <taxon>Bacillati</taxon>
        <taxon>Actinomycetota</taxon>
        <taxon>Actinomycetes</taxon>
        <taxon>Mycobacteriales</taxon>
        <taxon>Mycobacteriaceae</taxon>
        <taxon>Mycolicibacterium</taxon>
    </lineage>
</organism>
<reference evidence="9 10" key="1">
    <citation type="journal article" date="2019" name="Emerg. Microbes Infect.">
        <title>Comprehensive subspecies identification of 175 nontuberculous mycobacteria species based on 7547 genomic profiles.</title>
        <authorList>
            <person name="Matsumoto Y."/>
            <person name="Kinjo T."/>
            <person name="Motooka D."/>
            <person name="Nabeya D."/>
            <person name="Jung N."/>
            <person name="Uechi K."/>
            <person name="Horii T."/>
            <person name="Iida T."/>
            <person name="Fujita J."/>
            <person name="Nakamura S."/>
        </authorList>
    </citation>
    <scope>NUCLEOTIDE SEQUENCE [LARGE SCALE GENOMIC DNA]</scope>
    <source>
        <strain evidence="9 10">JCM 15296</strain>
        <plasmid evidence="9">pJCM15296</plasmid>
    </source>
</reference>
<dbReference type="PANTHER" id="PTHR48111:SF4">
    <property type="entry name" value="DNA-BINDING DUAL TRANSCRIPTIONAL REGULATOR OMPR"/>
    <property type="match status" value="1"/>
</dbReference>
<dbReference type="Pfam" id="PF00072">
    <property type="entry name" value="Response_reg"/>
    <property type="match status" value="1"/>
</dbReference>
<accession>A0ABM7IMU7</accession>
<keyword evidence="4" id="KW-0804">Transcription</keyword>
<name>A0ABM7IMU7_9MYCO</name>
<dbReference type="InterPro" id="IPR011006">
    <property type="entry name" value="CheY-like_superfamily"/>
</dbReference>
<dbReference type="SUPFAM" id="SSF46894">
    <property type="entry name" value="C-terminal effector domain of the bipartite response regulators"/>
    <property type="match status" value="1"/>
</dbReference>
<feature type="modified residue" description="4-aspartylphosphate" evidence="5">
    <location>
        <position position="62"/>
    </location>
</feature>
<sequence length="245" mass="26459">MTIETVRSHARCRVLIVNDAAAPSSEVTDCLQRAGFEVAITPDGTGALRLARSTAPDVVVLDVVLPDIDGLWVCRELRSFSDAYVVLGSMCDSASSVIAGLTAGADDVVRLPWHAEELLARIRAMLRRPRRHDGHAEADTGAGRGEVRVFGTLSIDVEARRVVVGDEPVALTRTEFDILAALSARPAAVVSRHELLATVWGRSWAGEKNVIDVHIGHLRRKLEDDPAVPRFVVNVRGAGYRMGTG</sequence>
<dbReference type="PROSITE" id="PS51755">
    <property type="entry name" value="OMPR_PHOB"/>
    <property type="match status" value="1"/>
</dbReference>
<feature type="DNA-binding region" description="OmpR/PhoB-type" evidence="6">
    <location>
        <begin position="145"/>
        <end position="244"/>
    </location>
</feature>
<evidence type="ECO:0000256" key="4">
    <source>
        <dbReference type="ARBA" id="ARBA00023163"/>
    </source>
</evidence>
<keyword evidence="2" id="KW-0805">Transcription regulation</keyword>
<keyword evidence="9" id="KW-0614">Plasmid</keyword>
<dbReference type="InterPro" id="IPR001867">
    <property type="entry name" value="OmpR/PhoB-type_DNA-bd"/>
</dbReference>
<dbReference type="Gene3D" id="6.10.250.690">
    <property type="match status" value="1"/>
</dbReference>
<evidence type="ECO:0000256" key="5">
    <source>
        <dbReference type="PROSITE-ProRule" id="PRU00169"/>
    </source>
</evidence>
<evidence type="ECO:0000313" key="10">
    <source>
        <dbReference type="Proteomes" id="UP000465609"/>
    </source>
</evidence>
<dbReference type="SMART" id="SM00862">
    <property type="entry name" value="Trans_reg_C"/>
    <property type="match status" value="1"/>
</dbReference>
<dbReference type="PANTHER" id="PTHR48111">
    <property type="entry name" value="REGULATOR OF RPOS"/>
    <property type="match status" value="1"/>
</dbReference>
<dbReference type="PROSITE" id="PS50110">
    <property type="entry name" value="RESPONSE_REGULATORY"/>
    <property type="match status" value="1"/>
</dbReference>
<evidence type="ECO:0000313" key="9">
    <source>
        <dbReference type="EMBL" id="BBX88118.1"/>
    </source>
</evidence>
<dbReference type="InterPro" id="IPR036388">
    <property type="entry name" value="WH-like_DNA-bd_sf"/>
</dbReference>
<protein>
    <submittedName>
        <fullName evidence="9">Sensory transduction protein</fullName>
    </submittedName>
</protein>
<evidence type="ECO:0000256" key="2">
    <source>
        <dbReference type="ARBA" id="ARBA00023015"/>
    </source>
</evidence>